<sequence length="46" mass="5680">MADYKNKRDKDIQELIRIVKSYSFNNKDLEEDCNYYLEQYLQKINS</sequence>
<evidence type="ECO:0000313" key="2">
    <source>
        <dbReference type="Proteomes" id="UP000001374"/>
    </source>
</evidence>
<dbReference type="EMBL" id="CP001581">
    <property type="protein sequence ID" value="ACO87272.1"/>
    <property type="molecule type" value="Genomic_DNA"/>
</dbReference>
<organism evidence="1 2">
    <name type="scientific">Clostridium botulinum (strain Kyoto / Type A2)</name>
    <dbReference type="NCBI Taxonomy" id="536232"/>
    <lineage>
        <taxon>Bacteria</taxon>
        <taxon>Bacillati</taxon>
        <taxon>Bacillota</taxon>
        <taxon>Clostridia</taxon>
        <taxon>Eubacteriales</taxon>
        <taxon>Clostridiaceae</taxon>
        <taxon>Clostridium</taxon>
    </lineage>
</organism>
<protein>
    <submittedName>
        <fullName evidence="1">Uncharacterized protein</fullName>
    </submittedName>
</protein>
<dbReference type="AlphaFoldDB" id="C1FTK6"/>
<accession>C1FTK6</accession>
<dbReference type="Proteomes" id="UP000001374">
    <property type="component" value="Chromosome"/>
</dbReference>
<gene>
    <name evidence="1" type="ordered locus">CLM_2958</name>
</gene>
<reference evidence="1 2" key="1">
    <citation type="submission" date="2008-10" db="EMBL/GenBank/DDBJ databases">
        <title>Genome sequence of Clostridium botulinum A2 Kyoto.</title>
        <authorList>
            <person name="Shrivastava S."/>
            <person name="Brinkac L.M."/>
            <person name="Brown J.L."/>
            <person name="Bruce D."/>
            <person name="Detter C.C."/>
            <person name="Johnson E.A."/>
            <person name="Munk C.A."/>
            <person name="Smith L.A."/>
            <person name="Smith T.J."/>
            <person name="Sutton G."/>
            <person name="Brettin T.S."/>
        </authorList>
    </citation>
    <scope>NUCLEOTIDE SEQUENCE [LARGE SCALE GENOMIC DNA]</scope>
    <source>
        <strain evidence="2">Kyoto / Type A2</strain>
    </source>
</reference>
<proteinExistence type="predicted"/>
<dbReference type="KEGG" id="cby:CLM_2958"/>
<evidence type="ECO:0000313" key="1">
    <source>
        <dbReference type="EMBL" id="ACO87272.1"/>
    </source>
</evidence>
<name>C1FTK6_CLOBJ</name>
<dbReference type="HOGENOM" id="CLU_3181923_0_0_9"/>